<name>A0ABV5G6I7_9MICC</name>
<evidence type="ECO:0000313" key="3">
    <source>
        <dbReference type="Proteomes" id="UP001589575"/>
    </source>
</evidence>
<dbReference type="Proteomes" id="UP001589575">
    <property type="component" value="Unassembled WGS sequence"/>
</dbReference>
<evidence type="ECO:0000256" key="1">
    <source>
        <dbReference type="SAM" id="MobiDB-lite"/>
    </source>
</evidence>
<keyword evidence="3" id="KW-1185">Reference proteome</keyword>
<sequence length="70" mass="7837">MDANCSPGTNNASAQLSPPCWPDSCPRRRRASSASSDAWPWTSTVLNPAPTPARPWTTCRDAWRRYRSCR</sequence>
<feature type="compositionally biased region" description="Polar residues" evidence="1">
    <location>
        <begin position="1"/>
        <end position="16"/>
    </location>
</feature>
<evidence type="ECO:0000313" key="2">
    <source>
        <dbReference type="EMBL" id="MFB9074511.1"/>
    </source>
</evidence>
<gene>
    <name evidence="2" type="ORF">ACFFX0_26285</name>
</gene>
<protein>
    <submittedName>
        <fullName evidence="2">Uncharacterized protein</fullName>
    </submittedName>
</protein>
<reference evidence="2 3" key="1">
    <citation type="submission" date="2024-09" db="EMBL/GenBank/DDBJ databases">
        <authorList>
            <person name="Sun Q."/>
            <person name="Mori K."/>
        </authorList>
    </citation>
    <scope>NUCLEOTIDE SEQUENCE [LARGE SCALE GENOMIC DNA]</scope>
    <source>
        <strain evidence="2 3">CCM 7609</strain>
    </source>
</reference>
<comment type="caution">
    <text evidence="2">The sequence shown here is derived from an EMBL/GenBank/DDBJ whole genome shotgun (WGS) entry which is preliminary data.</text>
</comment>
<feature type="region of interest" description="Disordered" evidence="1">
    <location>
        <begin position="1"/>
        <end position="50"/>
    </location>
</feature>
<proteinExistence type="predicted"/>
<organism evidence="2 3">
    <name type="scientific">Citricoccus parietis</name>
    <dbReference type="NCBI Taxonomy" id="592307"/>
    <lineage>
        <taxon>Bacteria</taxon>
        <taxon>Bacillati</taxon>
        <taxon>Actinomycetota</taxon>
        <taxon>Actinomycetes</taxon>
        <taxon>Micrococcales</taxon>
        <taxon>Micrococcaceae</taxon>
        <taxon>Citricoccus</taxon>
    </lineage>
</organism>
<accession>A0ABV5G6I7</accession>
<dbReference type="EMBL" id="JBHMFI010000002">
    <property type="protein sequence ID" value="MFB9074511.1"/>
    <property type="molecule type" value="Genomic_DNA"/>
</dbReference>